<dbReference type="Pfam" id="PF02801">
    <property type="entry name" value="Ketoacyl-synt_C"/>
    <property type="match status" value="1"/>
</dbReference>
<dbReference type="SUPFAM" id="SSF53901">
    <property type="entry name" value="Thiolase-like"/>
    <property type="match status" value="1"/>
</dbReference>
<keyword evidence="6" id="KW-1185">Reference proteome</keyword>
<evidence type="ECO:0000256" key="2">
    <source>
        <dbReference type="ARBA" id="ARBA00022553"/>
    </source>
</evidence>
<feature type="domain" description="Beta-ketoacyl synthase-like N-terminal" evidence="3">
    <location>
        <begin position="45"/>
        <end position="98"/>
    </location>
</feature>
<evidence type="ECO:0000259" key="4">
    <source>
        <dbReference type="Pfam" id="PF02801"/>
    </source>
</evidence>
<proteinExistence type="predicted"/>
<evidence type="ECO:0000313" key="5">
    <source>
        <dbReference type="EMBL" id="CAE7392674.1"/>
    </source>
</evidence>
<sequence>MAIRSNGLKNCFSAEACTTRSKSPCRTGLRSGRANSATAPRFSCAVGVSVLLSPRSWPPRQAAGLLGTTGRCRVFDATASGAVPGEGTAAAVLWRKADEEQEGFLEGTAMQHVGCAASLTAPSCPGEQELLCEALRSAAVAPSSLDSVELHGWCRVLDDGVGVVAAARALEAGSRGAGK</sequence>
<dbReference type="OrthoDB" id="329835at2759"/>
<dbReference type="Gene3D" id="3.40.47.10">
    <property type="match status" value="1"/>
</dbReference>
<evidence type="ECO:0000259" key="3">
    <source>
        <dbReference type="Pfam" id="PF00109"/>
    </source>
</evidence>
<feature type="domain" description="Beta-ketoacyl synthase C-terminal" evidence="4">
    <location>
        <begin position="105"/>
        <end position="173"/>
    </location>
</feature>
<dbReference type="PANTHER" id="PTHR43775:SF37">
    <property type="entry name" value="SI:DKEY-61P9.11"/>
    <property type="match status" value="1"/>
</dbReference>
<dbReference type="InterPro" id="IPR014030">
    <property type="entry name" value="Ketoacyl_synth_N"/>
</dbReference>
<evidence type="ECO:0000313" key="6">
    <source>
        <dbReference type="Proteomes" id="UP000601435"/>
    </source>
</evidence>
<dbReference type="AlphaFoldDB" id="A0A812QL11"/>
<dbReference type="GO" id="GO:0004312">
    <property type="term" value="F:fatty acid synthase activity"/>
    <property type="evidence" value="ECO:0007669"/>
    <property type="project" value="TreeGrafter"/>
</dbReference>
<protein>
    <submittedName>
        <fullName evidence="5">PksJ protein</fullName>
    </submittedName>
</protein>
<dbReference type="Pfam" id="PF00109">
    <property type="entry name" value="ketoacyl-synt"/>
    <property type="match status" value="1"/>
</dbReference>
<dbReference type="InterPro" id="IPR014031">
    <property type="entry name" value="Ketoacyl_synth_C"/>
</dbReference>
<organism evidence="5 6">
    <name type="scientific">Symbiodinium necroappetens</name>
    <dbReference type="NCBI Taxonomy" id="1628268"/>
    <lineage>
        <taxon>Eukaryota</taxon>
        <taxon>Sar</taxon>
        <taxon>Alveolata</taxon>
        <taxon>Dinophyceae</taxon>
        <taxon>Suessiales</taxon>
        <taxon>Symbiodiniaceae</taxon>
        <taxon>Symbiodinium</taxon>
    </lineage>
</organism>
<feature type="non-terminal residue" evidence="5">
    <location>
        <position position="1"/>
    </location>
</feature>
<keyword evidence="2" id="KW-0597">Phosphoprotein</keyword>
<keyword evidence="1" id="KW-0596">Phosphopantetheine</keyword>
<dbReference type="InterPro" id="IPR016039">
    <property type="entry name" value="Thiolase-like"/>
</dbReference>
<reference evidence="5" key="1">
    <citation type="submission" date="2021-02" db="EMBL/GenBank/DDBJ databases">
        <authorList>
            <person name="Dougan E. K."/>
            <person name="Rhodes N."/>
            <person name="Thang M."/>
            <person name="Chan C."/>
        </authorList>
    </citation>
    <scope>NUCLEOTIDE SEQUENCE</scope>
</reference>
<dbReference type="Proteomes" id="UP000601435">
    <property type="component" value="Unassembled WGS sequence"/>
</dbReference>
<dbReference type="GO" id="GO:0006633">
    <property type="term" value="P:fatty acid biosynthetic process"/>
    <property type="evidence" value="ECO:0007669"/>
    <property type="project" value="TreeGrafter"/>
</dbReference>
<dbReference type="InterPro" id="IPR050091">
    <property type="entry name" value="PKS_NRPS_Biosynth_Enz"/>
</dbReference>
<comment type="caution">
    <text evidence="5">The sequence shown here is derived from an EMBL/GenBank/DDBJ whole genome shotgun (WGS) entry which is preliminary data.</text>
</comment>
<dbReference type="PANTHER" id="PTHR43775">
    <property type="entry name" value="FATTY ACID SYNTHASE"/>
    <property type="match status" value="1"/>
</dbReference>
<dbReference type="EMBL" id="CAJNJA010017028">
    <property type="protein sequence ID" value="CAE7392674.1"/>
    <property type="molecule type" value="Genomic_DNA"/>
</dbReference>
<name>A0A812QL11_9DINO</name>
<gene>
    <name evidence="5" type="primary">pksJ</name>
    <name evidence="5" type="ORF">SNEC2469_LOCUS10684</name>
</gene>
<evidence type="ECO:0000256" key="1">
    <source>
        <dbReference type="ARBA" id="ARBA00022450"/>
    </source>
</evidence>
<accession>A0A812QL11</accession>